<gene>
    <name evidence="2" type="ORF">MICAF_1740005</name>
</gene>
<evidence type="ECO:0000256" key="1">
    <source>
        <dbReference type="SAM" id="MobiDB-lite"/>
    </source>
</evidence>
<evidence type="ECO:0000313" key="3">
    <source>
        <dbReference type="Proteomes" id="UP000003613"/>
    </source>
</evidence>
<proteinExistence type="predicted"/>
<dbReference type="EMBL" id="CAIM01000084">
    <property type="protein sequence ID" value="CCI16039.1"/>
    <property type="molecule type" value="Genomic_DNA"/>
</dbReference>
<reference evidence="2 3" key="1">
    <citation type="submission" date="2012-04" db="EMBL/GenBank/DDBJ databases">
        <authorList>
            <person name="Genoscope - CEA"/>
        </authorList>
    </citation>
    <scope>NUCLEOTIDE SEQUENCE [LARGE SCALE GENOMIC DNA]</scope>
    <source>
        <strain evidence="2 3">9807</strain>
    </source>
</reference>
<organism evidence="2 3">
    <name type="scientific">Microcystis aeruginosa PCC 9807</name>
    <dbReference type="NCBI Taxonomy" id="1160283"/>
    <lineage>
        <taxon>Bacteria</taxon>
        <taxon>Bacillati</taxon>
        <taxon>Cyanobacteriota</taxon>
        <taxon>Cyanophyceae</taxon>
        <taxon>Oscillatoriophycideae</taxon>
        <taxon>Chroococcales</taxon>
        <taxon>Microcystaceae</taxon>
        <taxon>Microcystis</taxon>
    </lineage>
</organism>
<dbReference type="AlphaFoldDB" id="I4H1W5"/>
<dbReference type="HOGENOM" id="CLU_3202039_0_0_3"/>
<dbReference type="RefSeq" id="WP_002786730.1">
    <property type="nucleotide sequence ID" value="NZ_HE973342.1"/>
</dbReference>
<evidence type="ECO:0000313" key="2">
    <source>
        <dbReference type="EMBL" id="CCI16039.1"/>
    </source>
</evidence>
<sequence length="45" mass="4870">MEAGEINAEIEQPVKGKTTTKTEQIGTKGIRVTGKATIKINQKID</sequence>
<protein>
    <submittedName>
        <fullName evidence="2">Similarity (Modular protein)</fullName>
    </submittedName>
</protein>
<name>I4H1W5_MICAE</name>
<feature type="region of interest" description="Disordered" evidence="1">
    <location>
        <begin position="1"/>
        <end position="22"/>
    </location>
</feature>
<accession>I4H1W5</accession>
<dbReference type="Proteomes" id="UP000003613">
    <property type="component" value="Unassembled WGS sequence"/>
</dbReference>
<comment type="caution">
    <text evidence="2">The sequence shown here is derived from an EMBL/GenBank/DDBJ whole genome shotgun (WGS) entry which is preliminary data.</text>
</comment>